<accession>A0A512PLD8</accession>
<gene>
    <name evidence="1" type="ORF">LRA02_08750</name>
</gene>
<dbReference type="RefSeq" id="WP_054748020.1">
    <property type="nucleotide sequence ID" value="NZ_BKAM01000007.1"/>
</dbReference>
<name>A0A512PLD8_9LACO</name>
<protein>
    <submittedName>
        <fullName evidence="1">Uncharacterized protein</fullName>
    </submittedName>
</protein>
<evidence type="ECO:0000313" key="1">
    <source>
        <dbReference type="EMBL" id="GEP72007.1"/>
    </source>
</evidence>
<organism evidence="1 2">
    <name type="scientific">Lentilactobacillus rapi</name>
    <dbReference type="NCBI Taxonomy" id="481723"/>
    <lineage>
        <taxon>Bacteria</taxon>
        <taxon>Bacillati</taxon>
        <taxon>Bacillota</taxon>
        <taxon>Bacilli</taxon>
        <taxon>Lactobacillales</taxon>
        <taxon>Lactobacillaceae</taxon>
        <taxon>Lentilactobacillus</taxon>
    </lineage>
</organism>
<dbReference type="EMBL" id="BKAM01000007">
    <property type="protein sequence ID" value="GEP72007.1"/>
    <property type="molecule type" value="Genomic_DNA"/>
</dbReference>
<evidence type="ECO:0000313" key="2">
    <source>
        <dbReference type="Proteomes" id="UP000321569"/>
    </source>
</evidence>
<dbReference type="Proteomes" id="UP000321569">
    <property type="component" value="Unassembled WGS sequence"/>
</dbReference>
<proteinExistence type="predicted"/>
<dbReference type="AlphaFoldDB" id="A0A512PLD8"/>
<sequence length="150" mass="17223">MKYSEFKQGVETLGLSLLKDGRDIYVQNDSEQETILRIIDDGLALTDYENIYTWNLETDKRLKLQKLVYKYSRTPIDERHDIKYGFKLDNGSYLISNDVKTVAGNGWSAPSAVLSEYCVSTSEQYPFETRAEVEKTSKPFKGQIVSEDND</sequence>
<dbReference type="OrthoDB" id="2299565at2"/>
<reference evidence="1 2" key="1">
    <citation type="submission" date="2019-07" db="EMBL/GenBank/DDBJ databases">
        <title>Whole genome shotgun sequence of Lactobacillus rapi NBRC 109618.</title>
        <authorList>
            <person name="Hosoyama A."/>
            <person name="Uohara A."/>
            <person name="Ohji S."/>
            <person name="Ichikawa N."/>
        </authorList>
    </citation>
    <scope>NUCLEOTIDE SEQUENCE [LARGE SCALE GENOMIC DNA]</scope>
    <source>
        <strain evidence="1 2">NBRC 109618</strain>
    </source>
</reference>
<comment type="caution">
    <text evidence="1">The sequence shown here is derived from an EMBL/GenBank/DDBJ whole genome shotgun (WGS) entry which is preliminary data.</text>
</comment>